<evidence type="ECO:0000256" key="1">
    <source>
        <dbReference type="SAM" id="MobiDB-lite"/>
    </source>
</evidence>
<feature type="transmembrane region" description="Helical" evidence="2">
    <location>
        <begin position="75"/>
        <end position="99"/>
    </location>
</feature>
<evidence type="ECO:0000313" key="4">
    <source>
        <dbReference type="Proteomes" id="UP000469215"/>
    </source>
</evidence>
<accession>A0A6N9H3P1</accession>
<organism evidence="3 4">
    <name type="scientific">Brevibacterium rongguiense</name>
    <dbReference type="NCBI Taxonomy" id="2695267"/>
    <lineage>
        <taxon>Bacteria</taxon>
        <taxon>Bacillati</taxon>
        <taxon>Actinomycetota</taxon>
        <taxon>Actinomycetes</taxon>
        <taxon>Micrococcales</taxon>
        <taxon>Brevibacteriaceae</taxon>
        <taxon>Brevibacterium</taxon>
    </lineage>
</organism>
<dbReference type="Proteomes" id="UP000469215">
    <property type="component" value="Unassembled WGS sequence"/>
</dbReference>
<feature type="compositionally biased region" description="Basic and acidic residues" evidence="1">
    <location>
        <begin position="119"/>
        <end position="131"/>
    </location>
</feature>
<sequence>MSHPTEPPPHDAPEAGQSRVDFEQVEGSEDFRRLRSTHRRIIVPLTIVFLLWYFVYVLLGAYAHSFMATPVIGNINVGLLLGLGQFVTTFAITMIYVALANRRLDPQAAALREQLEAVDHPDGALGDEPRADGPTPAGGPA</sequence>
<dbReference type="AlphaFoldDB" id="A0A6N9H3P1"/>
<feature type="region of interest" description="Disordered" evidence="1">
    <location>
        <begin position="119"/>
        <end position="141"/>
    </location>
</feature>
<dbReference type="PANTHER" id="PTHR38441:SF1">
    <property type="entry name" value="MEMBRANE PROTEIN"/>
    <property type="match status" value="1"/>
</dbReference>
<dbReference type="PANTHER" id="PTHR38441">
    <property type="entry name" value="INTEGRAL MEMBRANE PROTEIN-RELATED"/>
    <property type="match status" value="1"/>
</dbReference>
<keyword evidence="2" id="KW-0812">Transmembrane</keyword>
<name>A0A6N9H3P1_9MICO</name>
<keyword evidence="4" id="KW-1185">Reference proteome</keyword>
<gene>
    <name evidence="3" type="ORF">GSY69_00865</name>
</gene>
<protein>
    <submittedName>
        <fullName evidence="3">DUF485 domain-containing protein</fullName>
    </submittedName>
</protein>
<reference evidence="3 4" key="1">
    <citation type="submission" date="2020-01" db="EMBL/GenBank/DDBJ databases">
        <authorList>
            <person name="Deng T."/>
        </authorList>
    </citation>
    <scope>NUCLEOTIDE SEQUENCE [LARGE SCALE GENOMIC DNA]</scope>
    <source>
        <strain evidence="3 4">5221</strain>
    </source>
</reference>
<evidence type="ECO:0000256" key="2">
    <source>
        <dbReference type="SAM" id="Phobius"/>
    </source>
</evidence>
<evidence type="ECO:0000313" key="3">
    <source>
        <dbReference type="EMBL" id="MYM18565.1"/>
    </source>
</evidence>
<dbReference type="InterPro" id="IPR007436">
    <property type="entry name" value="DUF485"/>
</dbReference>
<proteinExistence type="predicted"/>
<keyword evidence="2" id="KW-0472">Membrane</keyword>
<dbReference type="Pfam" id="PF04341">
    <property type="entry name" value="DUF485"/>
    <property type="match status" value="1"/>
</dbReference>
<dbReference type="EMBL" id="WWEQ01000002">
    <property type="protein sequence ID" value="MYM18565.1"/>
    <property type="molecule type" value="Genomic_DNA"/>
</dbReference>
<keyword evidence="2" id="KW-1133">Transmembrane helix</keyword>
<dbReference type="RefSeq" id="WP_160952029.1">
    <property type="nucleotide sequence ID" value="NZ_WWEQ01000002.1"/>
</dbReference>
<comment type="caution">
    <text evidence="3">The sequence shown here is derived from an EMBL/GenBank/DDBJ whole genome shotgun (WGS) entry which is preliminary data.</text>
</comment>
<feature type="transmembrane region" description="Helical" evidence="2">
    <location>
        <begin position="41"/>
        <end position="63"/>
    </location>
</feature>